<gene>
    <name evidence="1" type="ORF">FC756_18410</name>
</gene>
<comment type="caution">
    <text evidence="1">The sequence shown here is derived from an EMBL/GenBank/DDBJ whole genome shotgun (WGS) entry which is preliminary data.</text>
</comment>
<name>A0A4V5TMJ2_9BACI</name>
<proteinExistence type="predicted"/>
<protein>
    <submittedName>
        <fullName evidence="1">Uncharacterized protein</fullName>
    </submittedName>
</protein>
<dbReference type="EMBL" id="SZPU01000069">
    <property type="protein sequence ID" value="TKI63273.1"/>
    <property type="molecule type" value="Genomic_DNA"/>
</dbReference>
<sequence>MSNQYEIEQILTKLLAHETVDGLLFWGPKLLLSTDTNMYDEVFLCVEGTCTITGRDRVTTIKERDPNKLQQLCTLSYQKISSVQITDENNLRLHFQSGLLLEIFGDNEEFESWQVEGRVDGKTTLIVAGPGNCLTLFD</sequence>
<reference evidence="1 2" key="1">
    <citation type="submission" date="2019-04" db="EMBL/GenBank/DDBJ databases">
        <title>Lysinibacillus genome sequencing.</title>
        <authorList>
            <person name="Dunlap C."/>
        </authorList>
    </citation>
    <scope>NUCLEOTIDE SEQUENCE [LARGE SCALE GENOMIC DNA]</scope>
    <source>
        <strain evidence="1 2">CCTCC AB 2010389</strain>
    </source>
</reference>
<accession>A0A4V5TMJ2</accession>
<dbReference type="AlphaFoldDB" id="A0A4V5TMJ2"/>
<evidence type="ECO:0000313" key="2">
    <source>
        <dbReference type="Proteomes" id="UP000308744"/>
    </source>
</evidence>
<keyword evidence="2" id="KW-1185">Reference proteome</keyword>
<evidence type="ECO:0000313" key="1">
    <source>
        <dbReference type="EMBL" id="TKI63273.1"/>
    </source>
</evidence>
<dbReference type="Pfam" id="PF19686">
    <property type="entry name" value="DUF6188"/>
    <property type="match status" value="1"/>
</dbReference>
<dbReference type="InterPro" id="IPR046179">
    <property type="entry name" value="DUF6188"/>
</dbReference>
<dbReference type="Proteomes" id="UP000308744">
    <property type="component" value="Unassembled WGS sequence"/>
</dbReference>
<dbReference type="RefSeq" id="WP_107897663.1">
    <property type="nucleotide sequence ID" value="NZ_PYWM01000051.1"/>
</dbReference>
<organism evidence="1 2">
    <name type="scientific">Lysinibacillus mangiferihumi</name>
    <dbReference type="NCBI Taxonomy" id="1130819"/>
    <lineage>
        <taxon>Bacteria</taxon>
        <taxon>Bacillati</taxon>
        <taxon>Bacillota</taxon>
        <taxon>Bacilli</taxon>
        <taxon>Bacillales</taxon>
        <taxon>Bacillaceae</taxon>
        <taxon>Lysinibacillus</taxon>
    </lineage>
</organism>